<dbReference type="Proteomes" id="UP001305220">
    <property type="component" value="Chromosome"/>
</dbReference>
<feature type="transmembrane region" description="Helical" evidence="1">
    <location>
        <begin position="12"/>
        <end position="30"/>
    </location>
</feature>
<reference evidence="2" key="1">
    <citation type="submission" date="2023-09" db="EMBL/GenBank/DDBJ databases">
        <title>Arcobacter tbilisiensis sp. nov. isolated from chicken meat in Tbilisi, Georgia.</title>
        <authorList>
            <person name="Matthias R."/>
            <person name="Zautner A.E."/>
        </authorList>
    </citation>
    <scope>NUCLEOTIDE SEQUENCE</scope>
    <source>
        <strain evidence="2">LEO 62</strain>
    </source>
</reference>
<protein>
    <submittedName>
        <fullName evidence="2">Phage abortive infection protein</fullName>
    </submittedName>
</protein>
<sequence length="414" mass="48903">MEEKQERWWNSPFIIIATIAIIIVYGSYIFNFYNQAISKSSGDWGTFGDFIGGTLNPTLAFLSLLAILQTIRIQSKELAKSSEALELSKEELAKSSQALIEQSKSLKIQNFENTFFNMLNLHNDIIRNTKNKESLIDYKFCSTGTVSPKCIHKSQINSDFNCVATVYSSKNEFIGKEAIEEFVSNIDNFLKDRNLNIIEEKHYPNDYTIFYKLSTLNKNRKPTLIYDLCHKYYSNILGHYFANIYQILKFISTSPIEDKRKYSDLFRAQFSSQELKLLFYHCSGRIGSKKFKYYIEELEFLEHLNIEKNNDFFQYIFYHSIYKNEAFGLKNNEEIELLKNSIISSINFNITKVKEEDLYTNYQFYKYFSKEDIKKYLEKLEKDKYTSSYSVVRELILLDYLEDDSYKNYNLKED</sequence>
<dbReference type="Pfam" id="PF16872">
    <property type="entry name" value="putAbiC"/>
    <property type="match status" value="1"/>
</dbReference>
<evidence type="ECO:0000313" key="2">
    <source>
        <dbReference type="EMBL" id="WNL34044.1"/>
    </source>
</evidence>
<name>A0AA96DT18_9BACT</name>
<feature type="transmembrane region" description="Helical" evidence="1">
    <location>
        <begin position="50"/>
        <end position="71"/>
    </location>
</feature>
<proteinExistence type="predicted"/>
<keyword evidence="1" id="KW-1133">Transmembrane helix</keyword>
<dbReference type="AlphaFoldDB" id="A0AA96DT18"/>
<dbReference type="RefSeq" id="WP_390870856.1">
    <property type="nucleotide sequence ID" value="NZ_CP128652.1"/>
</dbReference>
<accession>A0AA96DT18</accession>
<dbReference type="InterPro" id="IPR031709">
    <property type="entry name" value="PutAbiC"/>
</dbReference>
<dbReference type="EMBL" id="CP134856">
    <property type="protein sequence ID" value="WNL34044.1"/>
    <property type="molecule type" value="Genomic_DNA"/>
</dbReference>
<keyword evidence="1" id="KW-0472">Membrane</keyword>
<evidence type="ECO:0000256" key="1">
    <source>
        <dbReference type="SAM" id="Phobius"/>
    </source>
</evidence>
<keyword evidence="1" id="KW-0812">Transmembrane</keyword>
<gene>
    <name evidence="2" type="ORF">RMP68_00205</name>
</gene>
<organism evidence="2">
    <name type="scientific">Arcobacter cryaerophilus gv. pseudocryaerophilus</name>
    <dbReference type="NCBI Taxonomy" id="2933791"/>
    <lineage>
        <taxon>Bacteria</taxon>
        <taxon>Pseudomonadati</taxon>
        <taxon>Campylobacterota</taxon>
        <taxon>Epsilonproteobacteria</taxon>
        <taxon>Campylobacterales</taxon>
        <taxon>Arcobacteraceae</taxon>
        <taxon>Aliarcobacter</taxon>
    </lineage>
</organism>